<dbReference type="OrthoDB" id="9996086at2759"/>
<comment type="subcellular location">
    <subcellularLocation>
        <location evidence="1">Membrane</location>
        <topology evidence="1">Multi-pass membrane protein</topology>
    </subcellularLocation>
</comment>
<evidence type="ECO:0000256" key="1">
    <source>
        <dbReference type="ARBA" id="ARBA00004141"/>
    </source>
</evidence>
<keyword evidence="2 8" id="KW-0812">Transmembrane</keyword>
<accession>A0A8T1MB05</accession>
<gene>
    <name evidence="10" type="ORF">CSKR_203514</name>
</gene>
<keyword evidence="6" id="KW-0675">Receptor</keyword>
<feature type="domain" description="G-protein coupled receptors family 1 profile" evidence="9">
    <location>
        <begin position="105"/>
        <end position="368"/>
    </location>
</feature>
<keyword evidence="5 8" id="KW-0472">Membrane</keyword>
<organism evidence="10 11">
    <name type="scientific">Clonorchis sinensis</name>
    <name type="common">Chinese liver fluke</name>
    <dbReference type="NCBI Taxonomy" id="79923"/>
    <lineage>
        <taxon>Eukaryota</taxon>
        <taxon>Metazoa</taxon>
        <taxon>Spiralia</taxon>
        <taxon>Lophotrochozoa</taxon>
        <taxon>Platyhelminthes</taxon>
        <taxon>Trematoda</taxon>
        <taxon>Digenea</taxon>
        <taxon>Opisthorchiida</taxon>
        <taxon>Opisthorchiata</taxon>
        <taxon>Opisthorchiidae</taxon>
        <taxon>Clonorchis</taxon>
    </lineage>
</organism>
<evidence type="ECO:0000256" key="2">
    <source>
        <dbReference type="ARBA" id="ARBA00022692"/>
    </source>
</evidence>
<dbReference type="InterPro" id="IPR017452">
    <property type="entry name" value="GPCR_Rhodpsn_7TM"/>
</dbReference>
<keyword evidence="7" id="KW-0807">Transducer</keyword>
<evidence type="ECO:0000256" key="8">
    <source>
        <dbReference type="SAM" id="Phobius"/>
    </source>
</evidence>
<dbReference type="Pfam" id="PF00001">
    <property type="entry name" value="7tm_1"/>
    <property type="match status" value="1"/>
</dbReference>
<dbReference type="InterPro" id="IPR050125">
    <property type="entry name" value="GPCR_opsins"/>
</dbReference>
<protein>
    <submittedName>
        <fullName evidence="10">Rhodopsin</fullName>
    </submittedName>
</protein>
<name>A0A8T1MB05_CLOSI</name>
<evidence type="ECO:0000313" key="10">
    <source>
        <dbReference type="EMBL" id="KAG5446564.1"/>
    </source>
</evidence>
<dbReference type="GO" id="GO:0004930">
    <property type="term" value="F:G protein-coupled receptor activity"/>
    <property type="evidence" value="ECO:0007669"/>
    <property type="project" value="UniProtKB-KW"/>
</dbReference>
<dbReference type="EMBL" id="NIRI02000056">
    <property type="protein sequence ID" value="KAG5446564.1"/>
    <property type="molecule type" value="Genomic_DNA"/>
</dbReference>
<evidence type="ECO:0000313" key="11">
    <source>
        <dbReference type="Proteomes" id="UP000286415"/>
    </source>
</evidence>
<keyword evidence="3 8" id="KW-1133">Transmembrane helix</keyword>
<dbReference type="PANTHER" id="PTHR24240">
    <property type="entry name" value="OPSIN"/>
    <property type="match status" value="1"/>
</dbReference>
<feature type="transmembrane region" description="Helical" evidence="8">
    <location>
        <begin position="164"/>
        <end position="185"/>
    </location>
</feature>
<feature type="transmembrane region" description="Helical" evidence="8">
    <location>
        <begin position="251"/>
        <end position="279"/>
    </location>
</feature>
<dbReference type="Gene3D" id="1.20.1070.10">
    <property type="entry name" value="Rhodopsin 7-helix transmembrane proteins"/>
    <property type="match status" value="1"/>
</dbReference>
<feature type="transmembrane region" description="Helical" evidence="8">
    <location>
        <begin position="125"/>
        <end position="144"/>
    </location>
</feature>
<evidence type="ECO:0000259" key="9">
    <source>
        <dbReference type="PROSITE" id="PS50262"/>
    </source>
</evidence>
<evidence type="ECO:0000256" key="6">
    <source>
        <dbReference type="ARBA" id="ARBA00023170"/>
    </source>
</evidence>
<comment type="caution">
    <text evidence="10">The sequence shown here is derived from an EMBL/GenBank/DDBJ whole genome shotgun (WGS) entry which is preliminary data.</text>
</comment>
<sequence length="448" mass="50450">MRSIGGGEQYPADNGYNSEICLLSYELILSLPTGLIRGFGKVENLPMKGPVECQPNCTFYDLLAVYPNIKEVMLPFWYNHAIPRPVYVQLASVYMTIISLVGFIGNLIIIIVFTCWMPKRTSQDILVINLAVGDALFSVINGFLLKTLSGFATHWVWVPFACSFYGFTGGLFGFVSLASMTFIAIERYYGALRTTPYLITKKRALWIIPCIWIWSATWPSLPYFGIGRWVLEGFQTSCTFDYISRDTPNRVFTICLFVLGFLLPVTATLLAYSAVYWLLHRTSDELRQVNRCEGDSKRLTYTRGYSIRQMRLAKASFAAFTLFVVSWGPYATVALISIMGFQNHLTTFSTEIPGLFAKTSAIYNPFLFATKDRKFRRVVALHFPVLQRYLFQGHSSSYRENPTKIQFASSSQSSISTGKGAGTVGDDFVALNRFGLHFNDVSNNFNSG</sequence>
<dbReference type="PROSITE" id="PS50262">
    <property type="entry name" value="G_PROTEIN_RECEP_F1_2"/>
    <property type="match status" value="1"/>
</dbReference>
<evidence type="ECO:0000256" key="4">
    <source>
        <dbReference type="ARBA" id="ARBA00023040"/>
    </source>
</evidence>
<dbReference type="SUPFAM" id="SSF81321">
    <property type="entry name" value="Family A G protein-coupled receptor-like"/>
    <property type="match status" value="1"/>
</dbReference>
<dbReference type="Proteomes" id="UP000286415">
    <property type="component" value="Unassembled WGS sequence"/>
</dbReference>
<dbReference type="GO" id="GO:0016020">
    <property type="term" value="C:membrane"/>
    <property type="evidence" value="ECO:0007669"/>
    <property type="project" value="UniProtKB-SubCell"/>
</dbReference>
<dbReference type="AlphaFoldDB" id="A0A8T1MB05"/>
<proteinExistence type="predicted"/>
<feature type="transmembrane region" description="Helical" evidence="8">
    <location>
        <begin position="317"/>
        <end position="341"/>
    </location>
</feature>
<evidence type="ECO:0000256" key="3">
    <source>
        <dbReference type="ARBA" id="ARBA00022989"/>
    </source>
</evidence>
<evidence type="ECO:0000256" key="7">
    <source>
        <dbReference type="ARBA" id="ARBA00023224"/>
    </source>
</evidence>
<evidence type="ECO:0000256" key="5">
    <source>
        <dbReference type="ARBA" id="ARBA00023136"/>
    </source>
</evidence>
<keyword evidence="11" id="KW-1185">Reference proteome</keyword>
<dbReference type="InterPro" id="IPR000276">
    <property type="entry name" value="GPCR_Rhodpsn"/>
</dbReference>
<feature type="transmembrane region" description="Helical" evidence="8">
    <location>
        <begin position="93"/>
        <end position="113"/>
    </location>
</feature>
<reference evidence="10 11" key="2">
    <citation type="journal article" date="2021" name="Genomics">
        <title>High-quality reference genome for Clonorchis sinensis.</title>
        <authorList>
            <person name="Young N.D."/>
            <person name="Stroehlein A.J."/>
            <person name="Kinkar L."/>
            <person name="Wang T."/>
            <person name="Sohn W.M."/>
            <person name="Chang B.C.H."/>
            <person name="Kaur P."/>
            <person name="Weisz D."/>
            <person name="Dudchenko O."/>
            <person name="Aiden E.L."/>
            <person name="Korhonen P.K."/>
            <person name="Gasser R.B."/>
        </authorList>
    </citation>
    <scope>NUCLEOTIDE SEQUENCE [LARGE SCALE GENOMIC DNA]</scope>
    <source>
        <strain evidence="10">Cs-k2</strain>
    </source>
</reference>
<keyword evidence="4" id="KW-0297">G-protein coupled receptor</keyword>
<reference evidence="10 11" key="1">
    <citation type="journal article" date="2018" name="Biotechnol. Adv.">
        <title>Improved genomic resources and new bioinformatic workflow for the carcinogenic parasite Clonorchis sinensis: Biotechnological implications.</title>
        <authorList>
            <person name="Wang D."/>
            <person name="Korhonen P.K."/>
            <person name="Gasser R.B."/>
            <person name="Young N.D."/>
        </authorList>
    </citation>
    <scope>NUCLEOTIDE SEQUENCE [LARGE SCALE GENOMIC DNA]</scope>
    <source>
        <strain evidence="10">Cs-k2</strain>
    </source>
</reference>
<dbReference type="PRINTS" id="PR00237">
    <property type="entry name" value="GPCRRHODOPSN"/>
</dbReference>
<feature type="transmembrane region" description="Helical" evidence="8">
    <location>
        <begin position="206"/>
        <end position="231"/>
    </location>
</feature>